<evidence type="ECO:0000256" key="1">
    <source>
        <dbReference type="PIRNR" id="PIRNR029171"/>
    </source>
</evidence>
<keyword evidence="3" id="KW-1185">Reference proteome</keyword>
<organism evidence="2 3">
    <name type="scientific">Cordyceps fumosorosea (strain ARSEF 2679)</name>
    <name type="common">Isaria fumosorosea</name>
    <dbReference type="NCBI Taxonomy" id="1081104"/>
    <lineage>
        <taxon>Eukaryota</taxon>
        <taxon>Fungi</taxon>
        <taxon>Dikarya</taxon>
        <taxon>Ascomycota</taxon>
        <taxon>Pezizomycotina</taxon>
        <taxon>Sordariomycetes</taxon>
        <taxon>Hypocreomycetidae</taxon>
        <taxon>Hypocreales</taxon>
        <taxon>Cordycipitaceae</taxon>
        <taxon>Cordyceps</taxon>
    </lineage>
</organism>
<dbReference type="AlphaFoldDB" id="A0A167Q6D5"/>
<reference evidence="2 3" key="1">
    <citation type="journal article" date="2016" name="Genome Biol. Evol.">
        <title>Divergent and convergent evolution of fungal pathogenicity.</title>
        <authorList>
            <person name="Shang Y."/>
            <person name="Xiao G."/>
            <person name="Zheng P."/>
            <person name="Cen K."/>
            <person name="Zhan S."/>
            <person name="Wang C."/>
        </authorList>
    </citation>
    <scope>NUCLEOTIDE SEQUENCE [LARGE SCALE GENOMIC DNA]</scope>
    <source>
        <strain evidence="2 3">ARSEF 2679</strain>
    </source>
</reference>
<dbReference type="Gene3D" id="1.10.260.130">
    <property type="match status" value="1"/>
</dbReference>
<evidence type="ECO:0000313" key="2">
    <source>
        <dbReference type="EMBL" id="OAA57339.1"/>
    </source>
</evidence>
<protein>
    <submittedName>
        <fullName evidence="2">Lipase, secreted</fullName>
    </submittedName>
</protein>
<sequence length="424" mass="46323">MAGFLYLGSIAKHAALPVAAHALPPTDDASGMAIPPSRDRWYRAVDGLRPPQNGGLIKIRAAPGNLSSMLRNLDWSDQILYRTLDANGTSTWAVTTVLVPKTADPARPAVVSYQMSQDSASLDASPSYLLSTANENVRYDILDRMLLKGWQVVVPDYEGSLAAFGAGKLAGHATLDSIRVVHSLADERYGMNKTKALYSAWGYSGGALATAWAYKQWFGHANELGDRLTSYVIGGLPADLLETLHSLDGTMGNGLAINAISGLMSQYPQFNETIRSHAKTTGPLNITAFDRVKTQTFSESLIRYARHNISDYFVGGLDAVVRELQKVGFDKEVSLLDLPEALPRDLNKHAILLYHALADEVAPIRPVDELVRNWCNASHRIEFHRLQGGGHVQNGDRGIESAIEWITERFRSGFETGAQGRIIP</sequence>
<dbReference type="OrthoDB" id="2373480at2759"/>
<gene>
    <name evidence="2" type="ORF">ISF_07260</name>
</gene>
<dbReference type="GO" id="GO:0004806">
    <property type="term" value="F:triacylglycerol lipase activity"/>
    <property type="evidence" value="ECO:0007669"/>
    <property type="project" value="UniProtKB-UniRule"/>
</dbReference>
<proteinExistence type="inferred from homology"/>
<dbReference type="SUPFAM" id="SSF53474">
    <property type="entry name" value="alpha/beta-Hydrolases"/>
    <property type="match status" value="1"/>
</dbReference>
<dbReference type="InterPro" id="IPR005152">
    <property type="entry name" value="Lipase_secreted"/>
</dbReference>
<dbReference type="Gene3D" id="3.40.50.1820">
    <property type="entry name" value="alpha/beta hydrolase"/>
    <property type="match status" value="1"/>
</dbReference>
<dbReference type="PIRSF" id="PIRSF029171">
    <property type="entry name" value="Esterase_LipA"/>
    <property type="match status" value="1"/>
</dbReference>
<dbReference type="GeneID" id="30023552"/>
<dbReference type="RefSeq" id="XP_018702141.1">
    <property type="nucleotide sequence ID" value="XM_018850863.1"/>
</dbReference>
<dbReference type="PANTHER" id="PTHR34853">
    <property type="match status" value="1"/>
</dbReference>
<comment type="similarity">
    <text evidence="1">Belongs to the AB hydrolase superfamily. Lipase family.</text>
</comment>
<dbReference type="PANTHER" id="PTHR34853:SF1">
    <property type="entry name" value="LIPASE 5"/>
    <property type="match status" value="1"/>
</dbReference>
<dbReference type="GO" id="GO:0016042">
    <property type="term" value="P:lipid catabolic process"/>
    <property type="evidence" value="ECO:0007669"/>
    <property type="project" value="UniProtKB-UniRule"/>
</dbReference>
<dbReference type="InterPro" id="IPR029058">
    <property type="entry name" value="AB_hydrolase_fold"/>
</dbReference>
<name>A0A167Q6D5_CORFA</name>
<accession>A0A167Q6D5</accession>
<dbReference type="Pfam" id="PF03583">
    <property type="entry name" value="LIP"/>
    <property type="match status" value="1"/>
</dbReference>
<dbReference type="Proteomes" id="UP000076744">
    <property type="component" value="Unassembled WGS sequence"/>
</dbReference>
<dbReference type="EMBL" id="AZHB01000020">
    <property type="protein sequence ID" value="OAA57339.1"/>
    <property type="molecule type" value="Genomic_DNA"/>
</dbReference>
<comment type="caution">
    <text evidence="2">The sequence shown here is derived from an EMBL/GenBank/DDBJ whole genome shotgun (WGS) entry which is preliminary data.</text>
</comment>
<evidence type="ECO:0000313" key="3">
    <source>
        <dbReference type="Proteomes" id="UP000076744"/>
    </source>
</evidence>